<evidence type="ECO:0000313" key="1">
    <source>
        <dbReference type="EMBL" id="KAJ8112792.1"/>
    </source>
</evidence>
<evidence type="ECO:0000313" key="2">
    <source>
        <dbReference type="Proteomes" id="UP001153331"/>
    </source>
</evidence>
<dbReference type="Proteomes" id="UP001153331">
    <property type="component" value="Unassembled WGS sequence"/>
</dbReference>
<name>A0ACC2ICF5_9PLEO</name>
<sequence>MRAKGSRSVALGSYVQLISRKPRVNARGALFSVQTEAEMRLIASVARQTGGCRPAVTVPILRHDLGSHQRHGVSPLDVDDGHTWTMTTKSCPDVMDTPSRTTSLEEVPLVNDTKVDNASLHSSERPVTPSVTVALNTHPVLPLQLPAAPLSTPNCKRPVSSRLSSGSSMFSDLEGKAEHAAPSEWKPTRNELLVMISLSFISLMVALDATVLVTVLPEIAHALDGTSAEAFWAGTSYLLTSAIFQPVIASISANFGRQQMLLLSLTFFTVGTILCSVAHDFTVLLTGRSIQGIGGGGIITIIQVIFCDIVPLRQRPKYFALVLGSWSIGSIIGPVVGGSLAENTSWRWCFHINYPFCGIGFVVAGWFVRLNATTQLTIMQKLKQTDWFGAILFIGSFTSFLVGLSFGGVQHPWTSVATLAPMIVGITGIAIFLCWQVYKKSHSLLPMSIFYNWSAISAFYCAMVNGLVLFTALYYLPFYFMSVRSRSPTQAGIDLFPAVCFLIPGSIVVATLTARLGRFRWAIWLGWAITTTACGLFIIFDTHTRLVVIAVALALFGIGSGMVLTSVNVGIQAISKVEDCAMAASMYGFFRSVGMPIGVALSGTVFQNAMSSKLAALDLPTQIAHDSEQYVFKLRAMAEGVEKTAILESYMHGFNAVFIFMTAISASALVASFVIRKFSMDKILVAAYSVK</sequence>
<organism evidence="1 2">
    <name type="scientific">Boeremia exigua</name>
    <dbReference type="NCBI Taxonomy" id="749465"/>
    <lineage>
        <taxon>Eukaryota</taxon>
        <taxon>Fungi</taxon>
        <taxon>Dikarya</taxon>
        <taxon>Ascomycota</taxon>
        <taxon>Pezizomycotina</taxon>
        <taxon>Dothideomycetes</taxon>
        <taxon>Pleosporomycetidae</taxon>
        <taxon>Pleosporales</taxon>
        <taxon>Pleosporineae</taxon>
        <taxon>Didymellaceae</taxon>
        <taxon>Boeremia</taxon>
    </lineage>
</organism>
<protein>
    <submittedName>
        <fullName evidence="1">Uncharacterized protein</fullName>
    </submittedName>
</protein>
<reference evidence="1" key="1">
    <citation type="submission" date="2022-11" db="EMBL/GenBank/DDBJ databases">
        <title>Genome Sequence of Boeremia exigua.</title>
        <authorList>
            <person name="Buettner E."/>
        </authorList>
    </citation>
    <scope>NUCLEOTIDE SEQUENCE</scope>
    <source>
        <strain evidence="1">CU02</strain>
    </source>
</reference>
<dbReference type="EMBL" id="JAPHNI010000297">
    <property type="protein sequence ID" value="KAJ8112792.1"/>
    <property type="molecule type" value="Genomic_DNA"/>
</dbReference>
<proteinExistence type="predicted"/>
<comment type="caution">
    <text evidence="1">The sequence shown here is derived from an EMBL/GenBank/DDBJ whole genome shotgun (WGS) entry which is preliminary data.</text>
</comment>
<keyword evidence="2" id="KW-1185">Reference proteome</keyword>
<gene>
    <name evidence="1" type="ORF">OPT61_g4919</name>
</gene>
<accession>A0ACC2ICF5</accession>